<evidence type="ECO:0000259" key="1">
    <source>
        <dbReference type="PROSITE" id="PS51061"/>
    </source>
</evidence>
<reference evidence="2 3" key="1">
    <citation type="submission" date="2019-06" db="EMBL/GenBank/DDBJ databases">
        <title>Persicimonas caeni gen. nov., sp. nov., a predatory bacterium isolated from solar saltern.</title>
        <authorList>
            <person name="Wang S."/>
        </authorList>
    </citation>
    <scope>NUCLEOTIDE SEQUENCE [LARGE SCALE GENOMIC DNA]</scope>
    <source>
        <strain evidence="2 3">YN101</strain>
    </source>
</reference>
<dbReference type="InterPro" id="IPR001374">
    <property type="entry name" value="R3H_dom"/>
</dbReference>
<feature type="domain" description="R3H" evidence="1">
    <location>
        <begin position="99"/>
        <end position="164"/>
    </location>
</feature>
<dbReference type="PANTHER" id="PTHR35800">
    <property type="entry name" value="PROTEIN JAG"/>
    <property type="match status" value="1"/>
</dbReference>
<dbReference type="Gene3D" id="3.30.1370.50">
    <property type="entry name" value="R3H-like domain"/>
    <property type="match status" value="1"/>
</dbReference>
<dbReference type="RefSeq" id="WP_141197963.1">
    <property type="nucleotide sequence ID" value="NZ_CP041186.1"/>
</dbReference>
<sequence length="164" mass="18175">MTDEQTNEENEQPEVDAIEFGEQWLADVFERMNFDLDVSGEAKEDKLYFDVSGEDAEILLGVGTSAPKSIESIQTLLSAALSRVGDKRQVYVDVSGFRDQRAERLDSVAEELRDVATRLGKKVTIAGLNSYERSVVHKALEEDSSVKTESEGKGIFRKLSISPA</sequence>
<keyword evidence="3" id="KW-1185">Reference proteome</keyword>
<dbReference type="Pfam" id="PF01424">
    <property type="entry name" value="R3H"/>
    <property type="match status" value="1"/>
</dbReference>
<dbReference type="InterPro" id="IPR015946">
    <property type="entry name" value="KH_dom-like_a/b"/>
</dbReference>
<accession>A0A5B8Y4X4</accession>
<dbReference type="OrthoDB" id="9794483at2"/>
<accession>A0A4Y6PTC4</accession>
<protein>
    <recommendedName>
        <fullName evidence="1">R3H domain-containing protein</fullName>
    </recommendedName>
</protein>
<name>A0A4Y6PTC4_PERCE</name>
<dbReference type="PANTHER" id="PTHR35800:SF1">
    <property type="entry name" value="RNA-BINDING PROTEIN KHPB"/>
    <property type="match status" value="1"/>
</dbReference>
<dbReference type="GO" id="GO:0003723">
    <property type="term" value="F:RNA binding"/>
    <property type="evidence" value="ECO:0007669"/>
    <property type="project" value="InterPro"/>
</dbReference>
<evidence type="ECO:0000313" key="3">
    <source>
        <dbReference type="Proteomes" id="UP000315995"/>
    </source>
</evidence>
<proteinExistence type="predicted"/>
<organism evidence="2 3">
    <name type="scientific">Persicimonas caeni</name>
    <dbReference type="NCBI Taxonomy" id="2292766"/>
    <lineage>
        <taxon>Bacteria</taxon>
        <taxon>Deltaproteobacteria</taxon>
        <taxon>Bradymonadales</taxon>
        <taxon>Bradymonadaceae</taxon>
        <taxon>Persicimonas</taxon>
    </lineage>
</organism>
<dbReference type="InterPro" id="IPR036867">
    <property type="entry name" value="R3H_dom_sf"/>
</dbReference>
<dbReference type="InterPro" id="IPR039247">
    <property type="entry name" value="KhpB"/>
</dbReference>
<dbReference type="EMBL" id="CP041186">
    <property type="protein sequence ID" value="QDG51483.1"/>
    <property type="molecule type" value="Genomic_DNA"/>
</dbReference>
<dbReference type="Gene3D" id="3.30.300.20">
    <property type="match status" value="1"/>
</dbReference>
<dbReference type="AlphaFoldDB" id="A0A4Y6PTC4"/>
<gene>
    <name evidence="2" type="ORF">FIV42_12220</name>
</gene>
<dbReference type="PROSITE" id="PS51061">
    <property type="entry name" value="R3H"/>
    <property type="match status" value="1"/>
</dbReference>
<dbReference type="SMART" id="SM00393">
    <property type="entry name" value="R3H"/>
    <property type="match status" value="1"/>
</dbReference>
<dbReference type="Proteomes" id="UP000315995">
    <property type="component" value="Chromosome"/>
</dbReference>
<evidence type="ECO:0000313" key="2">
    <source>
        <dbReference type="EMBL" id="QDG51483.1"/>
    </source>
</evidence>